<reference evidence="1" key="2">
    <citation type="submission" date="2022-03" db="EMBL/GenBank/DDBJ databases">
        <title>Draft title - Genomic analysis of global carrot germplasm unveils the trajectory of domestication and the origin of high carotenoid orange carrot.</title>
        <authorList>
            <person name="Iorizzo M."/>
            <person name="Ellison S."/>
            <person name="Senalik D."/>
            <person name="Macko-Podgorni A."/>
            <person name="Grzebelus D."/>
            <person name="Bostan H."/>
            <person name="Rolling W."/>
            <person name="Curaba J."/>
            <person name="Simon P."/>
        </authorList>
    </citation>
    <scope>NUCLEOTIDE SEQUENCE</scope>
    <source>
        <tissue evidence="1">Leaf</tissue>
    </source>
</reference>
<reference evidence="1" key="1">
    <citation type="journal article" date="2016" name="Nat. Genet.">
        <title>A high-quality carrot genome assembly provides new insights into carotenoid accumulation and asterid genome evolution.</title>
        <authorList>
            <person name="Iorizzo M."/>
            <person name="Ellison S."/>
            <person name="Senalik D."/>
            <person name="Zeng P."/>
            <person name="Satapoomin P."/>
            <person name="Huang J."/>
            <person name="Bowman M."/>
            <person name="Iovene M."/>
            <person name="Sanseverino W."/>
            <person name="Cavagnaro P."/>
            <person name="Yildiz M."/>
            <person name="Macko-Podgorni A."/>
            <person name="Moranska E."/>
            <person name="Grzebelus E."/>
            <person name="Grzebelus D."/>
            <person name="Ashrafi H."/>
            <person name="Zheng Z."/>
            <person name="Cheng S."/>
            <person name="Spooner D."/>
            <person name="Van Deynze A."/>
            <person name="Simon P."/>
        </authorList>
    </citation>
    <scope>NUCLEOTIDE SEQUENCE</scope>
    <source>
        <tissue evidence="1">Leaf</tissue>
    </source>
</reference>
<sequence length="106" mass="11189">MIVSPVAAAGSDCSSGGGDIVAGTNGIFSYIACVYVVCVSRVGDRVVTTFEGGDKVTIEQERQEIGDTREKQGRDEGKVKRFAWEAGFCPEIILDPESTETTPVGA</sequence>
<protein>
    <submittedName>
        <fullName evidence="1">Uncharacterized protein</fullName>
    </submittedName>
</protein>
<accession>A0A175YAU6</accession>
<dbReference type="EMBL" id="CP093344">
    <property type="protein sequence ID" value="WOG86337.1"/>
    <property type="molecule type" value="Genomic_DNA"/>
</dbReference>
<keyword evidence="2" id="KW-1185">Reference proteome</keyword>
<dbReference type="Gramene" id="KZM80321">
    <property type="protein sequence ID" value="KZM80321"/>
    <property type="gene ID" value="DCAR_031798"/>
</dbReference>
<dbReference type="Proteomes" id="UP000077755">
    <property type="component" value="Chromosome 2"/>
</dbReference>
<evidence type="ECO:0000313" key="1">
    <source>
        <dbReference type="EMBL" id="WOG86337.1"/>
    </source>
</evidence>
<proteinExistence type="predicted"/>
<dbReference type="AlphaFoldDB" id="A0A175YAU6"/>
<evidence type="ECO:0000313" key="2">
    <source>
        <dbReference type="Proteomes" id="UP000077755"/>
    </source>
</evidence>
<name>A0A175YAU6_DAUCS</name>
<gene>
    <name evidence="1" type="ORF">DCAR_0205539</name>
</gene>
<organism evidence="1 2">
    <name type="scientific">Daucus carota subsp. sativus</name>
    <name type="common">Carrot</name>
    <dbReference type="NCBI Taxonomy" id="79200"/>
    <lineage>
        <taxon>Eukaryota</taxon>
        <taxon>Viridiplantae</taxon>
        <taxon>Streptophyta</taxon>
        <taxon>Embryophyta</taxon>
        <taxon>Tracheophyta</taxon>
        <taxon>Spermatophyta</taxon>
        <taxon>Magnoliopsida</taxon>
        <taxon>eudicotyledons</taxon>
        <taxon>Gunneridae</taxon>
        <taxon>Pentapetalae</taxon>
        <taxon>asterids</taxon>
        <taxon>campanulids</taxon>
        <taxon>Apiales</taxon>
        <taxon>Apiaceae</taxon>
        <taxon>Apioideae</taxon>
        <taxon>Scandiceae</taxon>
        <taxon>Daucinae</taxon>
        <taxon>Daucus</taxon>
        <taxon>Daucus sect. Daucus</taxon>
    </lineage>
</organism>